<dbReference type="OrthoDB" id="1912066at2759"/>
<accession>A0A835UHY5</accession>
<evidence type="ECO:0000313" key="8">
    <source>
        <dbReference type="EMBL" id="KAG0465215.1"/>
    </source>
</evidence>
<keyword evidence="5" id="KW-0472">Membrane</keyword>
<dbReference type="EMBL" id="JADCNM010000010">
    <property type="protein sequence ID" value="KAG0465215.1"/>
    <property type="molecule type" value="Genomic_DNA"/>
</dbReference>
<dbReference type="PANTHER" id="PTHR46214">
    <property type="entry name" value="ZINC FINGER, RING-CH-TYPE"/>
    <property type="match status" value="1"/>
</dbReference>
<keyword evidence="9" id="KW-1185">Reference proteome</keyword>
<keyword evidence="5" id="KW-1133">Transmembrane helix</keyword>
<dbReference type="InterPro" id="IPR011016">
    <property type="entry name" value="Znf_RING-CH"/>
</dbReference>
<dbReference type="SMART" id="SM00744">
    <property type="entry name" value="RINGv"/>
    <property type="match status" value="1"/>
</dbReference>
<evidence type="ECO:0000313" key="7">
    <source>
        <dbReference type="EMBL" id="KAG0463794.1"/>
    </source>
</evidence>
<evidence type="ECO:0000259" key="6">
    <source>
        <dbReference type="PROSITE" id="PS51292"/>
    </source>
</evidence>
<evidence type="ECO:0000256" key="4">
    <source>
        <dbReference type="SAM" id="MobiDB-lite"/>
    </source>
</evidence>
<reference evidence="9 10" key="1">
    <citation type="journal article" date="2020" name="Nat. Food">
        <title>A phased Vanilla planifolia genome enables genetic improvement of flavour and production.</title>
        <authorList>
            <person name="Hasing T."/>
            <person name="Tang H."/>
            <person name="Brym M."/>
            <person name="Khazi F."/>
            <person name="Huang T."/>
            <person name="Chambers A.H."/>
        </authorList>
    </citation>
    <scope>NUCLEOTIDE SEQUENCE [LARGE SCALE GENOMIC DNA]</scope>
    <source>
        <tissue evidence="7">Leaf</tissue>
    </source>
</reference>
<evidence type="ECO:0000256" key="2">
    <source>
        <dbReference type="ARBA" id="ARBA00022771"/>
    </source>
</evidence>
<evidence type="ECO:0000313" key="9">
    <source>
        <dbReference type="Proteomes" id="UP000636800"/>
    </source>
</evidence>
<dbReference type="PANTHER" id="PTHR46214:SF30">
    <property type="entry name" value="OS01G0850200 PROTEIN"/>
    <property type="match status" value="1"/>
</dbReference>
<dbReference type="AlphaFoldDB" id="A0A835UHY5"/>
<feature type="region of interest" description="Disordered" evidence="4">
    <location>
        <begin position="22"/>
        <end position="52"/>
    </location>
</feature>
<keyword evidence="3" id="KW-0862">Zinc</keyword>
<evidence type="ECO:0000256" key="1">
    <source>
        <dbReference type="ARBA" id="ARBA00022723"/>
    </source>
</evidence>
<evidence type="ECO:0000256" key="3">
    <source>
        <dbReference type="ARBA" id="ARBA00022833"/>
    </source>
</evidence>
<feature type="compositionally biased region" description="Acidic residues" evidence="4">
    <location>
        <begin position="24"/>
        <end position="33"/>
    </location>
</feature>
<gene>
    <name evidence="8" type="ORF">HPP92_019379</name>
    <name evidence="7" type="ORF">HPP92_019863</name>
</gene>
<name>A0A835UHY5_VANPL</name>
<dbReference type="Gene3D" id="3.30.40.10">
    <property type="entry name" value="Zinc/RING finger domain, C3HC4 (zinc finger)"/>
    <property type="match status" value="1"/>
</dbReference>
<protein>
    <recommendedName>
        <fullName evidence="6">RING-CH-type domain-containing protein</fullName>
    </recommendedName>
</protein>
<evidence type="ECO:0000256" key="5">
    <source>
        <dbReference type="SAM" id="Phobius"/>
    </source>
</evidence>
<dbReference type="Proteomes" id="UP000639772">
    <property type="component" value="Chromosome 10"/>
</dbReference>
<dbReference type="PROSITE" id="PS51292">
    <property type="entry name" value="ZF_RING_CH"/>
    <property type="match status" value="1"/>
</dbReference>
<keyword evidence="5" id="KW-0812">Transmembrane</keyword>
<keyword evidence="1" id="KW-0479">Metal-binding</keyword>
<dbReference type="SUPFAM" id="SSF57850">
    <property type="entry name" value="RING/U-box"/>
    <property type="match status" value="1"/>
</dbReference>
<dbReference type="EMBL" id="JADCNL010000010">
    <property type="protein sequence ID" value="KAG0463794.1"/>
    <property type="molecule type" value="Genomic_DNA"/>
</dbReference>
<proteinExistence type="predicted"/>
<feature type="domain" description="RING-CH-type" evidence="6">
    <location>
        <begin position="54"/>
        <end position="120"/>
    </location>
</feature>
<dbReference type="Pfam" id="PF12906">
    <property type="entry name" value="RINGv"/>
    <property type="match status" value="1"/>
</dbReference>
<dbReference type="InterPro" id="IPR013083">
    <property type="entry name" value="Znf_RING/FYVE/PHD"/>
</dbReference>
<feature type="transmembrane region" description="Helical" evidence="5">
    <location>
        <begin position="154"/>
        <end position="175"/>
    </location>
</feature>
<organism evidence="7 9">
    <name type="scientific">Vanilla planifolia</name>
    <name type="common">Vanilla</name>
    <dbReference type="NCBI Taxonomy" id="51239"/>
    <lineage>
        <taxon>Eukaryota</taxon>
        <taxon>Viridiplantae</taxon>
        <taxon>Streptophyta</taxon>
        <taxon>Embryophyta</taxon>
        <taxon>Tracheophyta</taxon>
        <taxon>Spermatophyta</taxon>
        <taxon>Magnoliopsida</taxon>
        <taxon>Liliopsida</taxon>
        <taxon>Asparagales</taxon>
        <taxon>Orchidaceae</taxon>
        <taxon>Vanilloideae</taxon>
        <taxon>Vanilleae</taxon>
        <taxon>Vanilla</taxon>
    </lineage>
</organism>
<sequence length="182" mass="20096">MELQKAKHEDIETGICLASVNNEQTDENPVPEEDFGHYFDSNSESDSSDLESGTVVVKKKRCRICQLGEGKLAQEHNSPIELGCSCKGYLAFVHKKCAETWFELRGSIECEICGSVAQNLVGIVETEPKKCSDGSSNDTEPPAQTQCWLHGFRLINFLLACMVLAIVVFWCLSFNGPKPHGP</sequence>
<dbReference type="Proteomes" id="UP000636800">
    <property type="component" value="Chromosome 10"/>
</dbReference>
<evidence type="ECO:0000313" key="10">
    <source>
        <dbReference type="Proteomes" id="UP000639772"/>
    </source>
</evidence>
<comment type="caution">
    <text evidence="7">The sequence shown here is derived from an EMBL/GenBank/DDBJ whole genome shotgun (WGS) entry which is preliminary data.</text>
</comment>
<dbReference type="GO" id="GO:0008270">
    <property type="term" value="F:zinc ion binding"/>
    <property type="evidence" value="ECO:0007669"/>
    <property type="project" value="UniProtKB-KW"/>
</dbReference>
<keyword evidence="2" id="KW-0863">Zinc-finger</keyword>